<evidence type="ECO:0000313" key="2">
    <source>
        <dbReference type="EMBL" id="KZV24644.1"/>
    </source>
</evidence>
<proteinExistence type="predicted"/>
<reference evidence="2 3" key="1">
    <citation type="journal article" date="2015" name="Proc. Natl. Acad. Sci. U.S.A.">
        <title>The resurrection genome of Boea hygrometrica: A blueprint for survival of dehydration.</title>
        <authorList>
            <person name="Xiao L."/>
            <person name="Yang G."/>
            <person name="Zhang L."/>
            <person name="Yang X."/>
            <person name="Zhao S."/>
            <person name="Ji Z."/>
            <person name="Zhou Q."/>
            <person name="Hu M."/>
            <person name="Wang Y."/>
            <person name="Chen M."/>
            <person name="Xu Y."/>
            <person name="Jin H."/>
            <person name="Xiao X."/>
            <person name="Hu G."/>
            <person name="Bao F."/>
            <person name="Hu Y."/>
            <person name="Wan P."/>
            <person name="Li L."/>
            <person name="Deng X."/>
            <person name="Kuang T."/>
            <person name="Xiang C."/>
            <person name="Zhu J.K."/>
            <person name="Oliver M.J."/>
            <person name="He Y."/>
        </authorList>
    </citation>
    <scope>NUCLEOTIDE SEQUENCE [LARGE SCALE GENOMIC DNA]</scope>
    <source>
        <strain evidence="3">cv. XS01</strain>
    </source>
</reference>
<accession>A0A2Z7ARX6</accession>
<name>A0A2Z7ARX6_9LAMI</name>
<evidence type="ECO:0000256" key="1">
    <source>
        <dbReference type="SAM" id="MobiDB-lite"/>
    </source>
</evidence>
<dbReference type="Proteomes" id="UP000250235">
    <property type="component" value="Unassembled WGS sequence"/>
</dbReference>
<feature type="region of interest" description="Disordered" evidence="1">
    <location>
        <begin position="388"/>
        <end position="492"/>
    </location>
</feature>
<protein>
    <submittedName>
        <fullName evidence="2">Uncharacterized protein</fullName>
    </submittedName>
</protein>
<organism evidence="2 3">
    <name type="scientific">Dorcoceras hygrometricum</name>
    <dbReference type="NCBI Taxonomy" id="472368"/>
    <lineage>
        <taxon>Eukaryota</taxon>
        <taxon>Viridiplantae</taxon>
        <taxon>Streptophyta</taxon>
        <taxon>Embryophyta</taxon>
        <taxon>Tracheophyta</taxon>
        <taxon>Spermatophyta</taxon>
        <taxon>Magnoliopsida</taxon>
        <taxon>eudicotyledons</taxon>
        <taxon>Gunneridae</taxon>
        <taxon>Pentapetalae</taxon>
        <taxon>asterids</taxon>
        <taxon>lamiids</taxon>
        <taxon>Lamiales</taxon>
        <taxon>Gesneriaceae</taxon>
        <taxon>Didymocarpoideae</taxon>
        <taxon>Trichosporeae</taxon>
        <taxon>Loxocarpinae</taxon>
        <taxon>Dorcoceras</taxon>
    </lineage>
</organism>
<gene>
    <name evidence="2" type="ORF">F511_34598</name>
</gene>
<evidence type="ECO:0000313" key="3">
    <source>
        <dbReference type="Proteomes" id="UP000250235"/>
    </source>
</evidence>
<sequence>MLSDLHRFVVEDLKEQTMAHGLRWQKTCCSKIFEGRPSDRGAVISRTNTNTRSTCWIRTMISVDGAWVIEPCGDHWVRIPQRIVSDEISRQCSYDDTLPPISGFFKLMKKRWGDVCIEAIEFSVSDSRYLGWSQLCTDFVQYSLFSGWSTDDIRSFVSSIAFERTVFRDVQIAQSSVSAIPNVQSSFASADSPYVQLLLDQRPLSPSTKADSSMHFVEDDIQLEDDSAPDQFILTSSATAISASIAALRESFSNLVANQSRDSRKTKNALNEVMCKIDHVQRVFLDSLAEQNETFRGLFKRSRQEAQNDNNALSLALKAVRTQNVILSTDLEATRKEVKDIKAALSKDFDDKLADIRNELLEFRIDTQGQLASLSTHLAELIAFLTKGSDDKNGEDGSSRRPQPPPDNQSRPSGGGGGSGNIADEQCRPVGSGTRESGGRGESQRRGYSSGSSKRRRSSGESPVRRIRYGPYPPGAPPKKSARYWMTGEKDF</sequence>
<dbReference type="AlphaFoldDB" id="A0A2Z7ARX6"/>
<keyword evidence="3" id="KW-1185">Reference proteome</keyword>
<dbReference type="EMBL" id="KV012558">
    <property type="protein sequence ID" value="KZV24644.1"/>
    <property type="molecule type" value="Genomic_DNA"/>
</dbReference>
<feature type="compositionally biased region" description="Basic and acidic residues" evidence="1">
    <location>
        <begin position="388"/>
        <end position="399"/>
    </location>
</feature>